<dbReference type="GO" id="GO:0005886">
    <property type="term" value="C:plasma membrane"/>
    <property type="evidence" value="ECO:0007669"/>
    <property type="project" value="UniProtKB-SubCell"/>
</dbReference>
<dbReference type="GO" id="GO:0004222">
    <property type="term" value="F:metalloendopeptidase activity"/>
    <property type="evidence" value="ECO:0007669"/>
    <property type="project" value="InterPro"/>
</dbReference>
<gene>
    <name evidence="5" type="ORF">NQ318_018963</name>
</gene>
<protein>
    <recommendedName>
        <fullName evidence="4">Peptidase M13 N-terminal domain-containing protein</fullName>
    </recommendedName>
</protein>
<dbReference type="AlphaFoldDB" id="A0AAV8ZHV6"/>
<dbReference type="GO" id="GO:0016485">
    <property type="term" value="P:protein processing"/>
    <property type="evidence" value="ECO:0007669"/>
    <property type="project" value="TreeGrafter"/>
</dbReference>
<dbReference type="SUPFAM" id="SSF55486">
    <property type="entry name" value="Metalloproteases ('zincins'), catalytic domain"/>
    <property type="match status" value="1"/>
</dbReference>
<proteinExistence type="inferred from homology"/>
<dbReference type="InterPro" id="IPR042089">
    <property type="entry name" value="Peptidase_M13_dom_2"/>
</dbReference>
<organism evidence="5 6">
    <name type="scientific">Aromia moschata</name>
    <dbReference type="NCBI Taxonomy" id="1265417"/>
    <lineage>
        <taxon>Eukaryota</taxon>
        <taxon>Metazoa</taxon>
        <taxon>Ecdysozoa</taxon>
        <taxon>Arthropoda</taxon>
        <taxon>Hexapoda</taxon>
        <taxon>Insecta</taxon>
        <taxon>Pterygota</taxon>
        <taxon>Neoptera</taxon>
        <taxon>Endopterygota</taxon>
        <taxon>Coleoptera</taxon>
        <taxon>Polyphaga</taxon>
        <taxon>Cucujiformia</taxon>
        <taxon>Chrysomeloidea</taxon>
        <taxon>Cerambycidae</taxon>
        <taxon>Cerambycinae</taxon>
        <taxon>Callichromatini</taxon>
        <taxon>Aromia</taxon>
    </lineage>
</organism>
<dbReference type="Proteomes" id="UP001162162">
    <property type="component" value="Unassembled WGS sequence"/>
</dbReference>
<name>A0AAV8ZHV6_9CUCU</name>
<dbReference type="InterPro" id="IPR008753">
    <property type="entry name" value="Peptidase_M13_N"/>
</dbReference>
<dbReference type="PROSITE" id="PS51885">
    <property type="entry name" value="NEPRILYSIN"/>
    <property type="match status" value="1"/>
</dbReference>
<keyword evidence="3" id="KW-0472">Membrane</keyword>
<accession>A0AAV8ZHV6</accession>
<evidence type="ECO:0000259" key="4">
    <source>
        <dbReference type="Pfam" id="PF05649"/>
    </source>
</evidence>
<keyword evidence="3" id="KW-1133">Transmembrane helix</keyword>
<dbReference type="PANTHER" id="PTHR11733:SF240">
    <property type="entry name" value="GH14155P-RELATED"/>
    <property type="match status" value="1"/>
</dbReference>
<comment type="caution">
    <text evidence="5">The sequence shown here is derived from an EMBL/GenBank/DDBJ whole genome shotgun (WGS) entry which is preliminary data.</text>
</comment>
<feature type="transmembrane region" description="Helical" evidence="3">
    <location>
        <begin position="15"/>
        <end position="35"/>
    </location>
</feature>
<dbReference type="Gene3D" id="1.10.1380.10">
    <property type="entry name" value="Neutral endopeptidase , domain2"/>
    <property type="match status" value="1"/>
</dbReference>
<dbReference type="EMBL" id="JAPWTK010000001">
    <property type="protein sequence ID" value="KAJ8963480.1"/>
    <property type="molecule type" value="Genomic_DNA"/>
</dbReference>
<evidence type="ECO:0000313" key="5">
    <source>
        <dbReference type="EMBL" id="KAJ8963480.1"/>
    </source>
</evidence>
<sequence>MSDSRTKRWRESKSVVSVILIIVFVALLTAVIVVWKLNSFDQETTYSSKECVDSAFFFLEVIDLGVDPCANFYNFTCGNYKGDLVVGNLQNGIDRTVKELIVGPVRENDSRSVKLQKKYYQACMNVTAIEEDENEALKKLFRKLGNWPVLAGNGWKEDEFNWGNVVEKCKDVGLYYDWFINIDKAEYENRLQVSPPNNVNKIDPKLKQKYVNLMTNVVRLLGAPSNISNVSESMKDVATFEIELSKIIESETSDPKETEYVADDVKSRFPSMPWPSILKNVTLPKNDKIVFVNMEGYLKKLKELLDKTSKRIQANYIFWKLTESFSAFLSYKIRKEFETYSGISRHYRFPRDRKGYCYGITSTVFAYISEAEYVRRHSAARTPVQRMVENVKSVLYYHLGNAKWLSQSDRSLAFFKLRNMEVLIGGPEEMYDEDGFEHFLGVDLRIGKVLRHRRAIFFEWHSGPKRVDILDRNNTIEIICQVDRSRDLYNLDFVKPKHTPDQARFYQVAVLLGHTKYLPEENVMCKDAIKLDETEK</sequence>
<feature type="domain" description="Peptidase M13 N-terminal" evidence="4">
    <location>
        <begin position="68"/>
        <end position="427"/>
    </location>
</feature>
<dbReference type="InterPro" id="IPR000718">
    <property type="entry name" value="Peptidase_M13"/>
</dbReference>
<dbReference type="Pfam" id="PF05649">
    <property type="entry name" value="Peptidase_M13_N"/>
    <property type="match status" value="1"/>
</dbReference>
<dbReference type="PANTHER" id="PTHR11733">
    <property type="entry name" value="ZINC METALLOPROTEASE FAMILY M13 NEPRILYSIN-RELATED"/>
    <property type="match status" value="1"/>
</dbReference>
<reference evidence="5" key="1">
    <citation type="journal article" date="2023" name="Insect Mol. Biol.">
        <title>Genome sequencing provides insights into the evolution of gene families encoding plant cell wall-degrading enzymes in longhorned beetles.</title>
        <authorList>
            <person name="Shin N.R."/>
            <person name="Okamura Y."/>
            <person name="Kirsch R."/>
            <person name="Pauchet Y."/>
        </authorList>
    </citation>
    <scope>NUCLEOTIDE SEQUENCE</scope>
    <source>
        <strain evidence="5">AMC_N1</strain>
    </source>
</reference>
<evidence type="ECO:0000313" key="6">
    <source>
        <dbReference type="Proteomes" id="UP001162162"/>
    </source>
</evidence>
<comment type="similarity">
    <text evidence="2">Belongs to the peptidase M13 family.</text>
</comment>
<comment type="subcellular location">
    <subcellularLocation>
        <location evidence="1">Cell membrane</location>
        <topology evidence="1">Single-pass type II membrane protein</topology>
    </subcellularLocation>
</comment>
<keyword evidence="3" id="KW-0812">Transmembrane</keyword>
<evidence type="ECO:0000256" key="2">
    <source>
        <dbReference type="ARBA" id="ARBA00007357"/>
    </source>
</evidence>
<evidence type="ECO:0000256" key="3">
    <source>
        <dbReference type="SAM" id="Phobius"/>
    </source>
</evidence>
<evidence type="ECO:0000256" key="1">
    <source>
        <dbReference type="ARBA" id="ARBA00004401"/>
    </source>
</evidence>
<keyword evidence="6" id="KW-1185">Reference proteome</keyword>